<dbReference type="AlphaFoldDB" id="C5ZVP2"/>
<keyword evidence="4" id="KW-1003">Cell membrane</keyword>
<accession>C5ZVP2</accession>
<evidence type="ECO:0000313" key="10">
    <source>
        <dbReference type="Proteomes" id="UP000007032"/>
    </source>
</evidence>
<evidence type="ECO:0000256" key="7">
    <source>
        <dbReference type="ARBA" id="ARBA00023136"/>
    </source>
</evidence>
<evidence type="ECO:0000256" key="2">
    <source>
        <dbReference type="ARBA" id="ARBA00005417"/>
    </source>
</evidence>
<dbReference type="Pfam" id="PF00005">
    <property type="entry name" value="ABC_tran"/>
    <property type="match status" value="1"/>
</dbReference>
<dbReference type="eggNOG" id="COG0444">
    <property type="taxonomic scope" value="Bacteria"/>
</dbReference>
<keyword evidence="10" id="KW-1185">Reference proteome</keyword>
<dbReference type="PANTHER" id="PTHR43297:SF2">
    <property type="entry name" value="DIPEPTIDE TRANSPORT ATP-BINDING PROTEIN DPPD"/>
    <property type="match status" value="1"/>
</dbReference>
<dbReference type="InterPro" id="IPR003593">
    <property type="entry name" value="AAA+_ATPase"/>
</dbReference>
<dbReference type="PANTHER" id="PTHR43297">
    <property type="entry name" value="OLIGOPEPTIDE TRANSPORT ATP-BINDING PROTEIN APPD"/>
    <property type="match status" value="1"/>
</dbReference>
<evidence type="ECO:0000256" key="4">
    <source>
        <dbReference type="ARBA" id="ARBA00022475"/>
    </source>
</evidence>
<dbReference type="GO" id="GO:0016887">
    <property type="term" value="F:ATP hydrolysis activity"/>
    <property type="evidence" value="ECO:0007669"/>
    <property type="project" value="InterPro"/>
</dbReference>
<evidence type="ECO:0000256" key="6">
    <source>
        <dbReference type="ARBA" id="ARBA00022840"/>
    </source>
</evidence>
<organism evidence="9 10">
    <name type="scientific">Helicobacter canadensis MIT 98-5491</name>
    <dbReference type="NCBI Taxonomy" id="537970"/>
    <lineage>
        <taxon>Bacteria</taxon>
        <taxon>Pseudomonadati</taxon>
        <taxon>Campylobacterota</taxon>
        <taxon>Epsilonproteobacteria</taxon>
        <taxon>Campylobacterales</taxon>
        <taxon>Helicobacteraceae</taxon>
        <taxon>Helicobacter</taxon>
    </lineage>
</organism>
<dbReference type="EMBL" id="CM000776">
    <property type="protein sequence ID" value="EES89009.1"/>
    <property type="molecule type" value="Genomic_DNA"/>
</dbReference>
<gene>
    <name evidence="9" type="ORF">HCAN_0291</name>
</gene>
<comment type="subcellular location">
    <subcellularLocation>
        <location evidence="1">Cell inner membrane</location>
        <topology evidence="1">Peripheral membrane protein</topology>
    </subcellularLocation>
</comment>
<dbReference type="PROSITE" id="PS50893">
    <property type="entry name" value="ABC_TRANSPORTER_2"/>
    <property type="match status" value="1"/>
</dbReference>
<feature type="domain" description="ABC transporter" evidence="8">
    <location>
        <begin position="2"/>
        <end position="224"/>
    </location>
</feature>
<protein>
    <submittedName>
        <fullName evidence="9">Oligopeptide/dipeptide ABC transporter, ATPase subunit</fullName>
    </submittedName>
</protein>
<dbReference type="SUPFAM" id="SSF52540">
    <property type="entry name" value="P-loop containing nucleoside triphosphate hydrolases"/>
    <property type="match status" value="1"/>
</dbReference>
<dbReference type="InterPro" id="IPR003439">
    <property type="entry name" value="ABC_transporter-like_ATP-bd"/>
</dbReference>
<keyword evidence="7" id="KW-0472">Membrane</keyword>
<evidence type="ECO:0000256" key="5">
    <source>
        <dbReference type="ARBA" id="ARBA00022741"/>
    </source>
</evidence>
<keyword evidence="3" id="KW-0813">Transport</keyword>
<comment type="similarity">
    <text evidence="2">Belongs to the ABC transporter superfamily.</text>
</comment>
<dbReference type="InterPro" id="IPR027417">
    <property type="entry name" value="P-loop_NTPase"/>
</dbReference>
<evidence type="ECO:0000313" key="9">
    <source>
        <dbReference type="EMBL" id="EES89009.1"/>
    </source>
</evidence>
<dbReference type="OrthoDB" id="9814623at2"/>
<evidence type="ECO:0000256" key="1">
    <source>
        <dbReference type="ARBA" id="ARBA00004417"/>
    </source>
</evidence>
<dbReference type="Proteomes" id="UP000007032">
    <property type="component" value="Chromosome"/>
</dbReference>
<dbReference type="Gene3D" id="3.40.50.300">
    <property type="entry name" value="P-loop containing nucleotide triphosphate hydrolases"/>
    <property type="match status" value="1"/>
</dbReference>
<keyword evidence="6" id="KW-0067">ATP-binding</keyword>
<dbReference type="GO" id="GO:0005886">
    <property type="term" value="C:plasma membrane"/>
    <property type="evidence" value="ECO:0007669"/>
    <property type="project" value="UniProtKB-SubCell"/>
</dbReference>
<evidence type="ECO:0000256" key="3">
    <source>
        <dbReference type="ARBA" id="ARBA00022448"/>
    </source>
</evidence>
<dbReference type="STRING" id="537970.HCAN_0291"/>
<name>C5ZVP2_9HELI</name>
<dbReference type="RefSeq" id="WP_006656727.1">
    <property type="nucleotide sequence ID" value="NZ_CM000776.2"/>
</dbReference>
<dbReference type="GO" id="GO:0005524">
    <property type="term" value="F:ATP binding"/>
    <property type="evidence" value="ECO:0007669"/>
    <property type="project" value="UniProtKB-KW"/>
</dbReference>
<sequence>MISLQDFSLFAHKKQILHHLNLNLKSNQRVALLGESGSGKSLLARAILGLLPQDFTSSGTLQSDERFGVILQNPASCFDSIFTLRQHFLETLKAHHLNTLKEDSWGLKEVGLNPNILDSYPFELSGGTLQRLMIALSICIQPSFIIADEMTSNLDCLGTLQISNLLLSLQKKMGFGLLFITHDLSLAAKMAETIIVLHQGIIIEQGDKNQILTNPKHPKTQELLRENQKLLNTPWGDFRGKIT</sequence>
<dbReference type="SMART" id="SM00382">
    <property type="entry name" value="AAA"/>
    <property type="match status" value="1"/>
</dbReference>
<reference evidence="9 10" key="1">
    <citation type="journal article" date="2009" name="J. Bacteriol.">
        <title>Genome sequence of the emerging pathogen Helicobacter canadensis.</title>
        <authorList>
            <person name="Loman N.J."/>
            <person name="Snyder L.A."/>
            <person name="Linton J.D."/>
            <person name="Langdon R."/>
            <person name="Lawson A.J."/>
            <person name="Weinstock G.M."/>
            <person name="Wren B.W."/>
            <person name="Pallen M.J."/>
        </authorList>
    </citation>
    <scope>NUCLEOTIDE SEQUENCE [LARGE SCALE GENOMIC DNA]</scope>
    <source>
        <strain evidence="9 10">MIT 98-5491</strain>
    </source>
</reference>
<dbReference type="InterPro" id="IPR050388">
    <property type="entry name" value="ABC_Ni/Peptide_Import"/>
</dbReference>
<evidence type="ECO:0000259" key="8">
    <source>
        <dbReference type="PROSITE" id="PS50893"/>
    </source>
</evidence>
<proteinExistence type="inferred from homology"/>
<keyword evidence="5" id="KW-0547">Nucleotide-binding</keyword>
<dbReference type="HOGENOM" id="CLU_000604_1_23_7"/>